<keyword evidence="1" id="KW-0175">Coiled coil</keyword>
<organism evidence="3 4">
    <name type="scientific">Phormidesmis priestleyi</name>
    <dbReference type="NCBI Taxonomy" id="268141"/>
    <lineage>
        <taxon>Bacteria</taxon>
        <taxon>Bacillati</taxon>
        <taxon>Cyanobacteriota</taxon>
        <taxon>Cyanophyceae</taxon>
        <taxon>Leptolyngbyales</taxon>
        <taxon>Leptolyngbyaceae</taxon>
        <taxon>Phormidesmis</taxon>
    </lineage>
</organism>
<dbReference type="InterPro" id="IPR018764">
    <property type="entry name" value="RskA_C"/>
</dbReference>
<evidence type="ECO:0000259" key="2">
    <source>
        <dbReference type="Pfam" id="PF10099"/>
    </source>
</evidence>
<dbReference type="PANTHER" id="PTHR37461">
    <property type="entry name" value="ANTI-SIGMA-K FACTOR RSKA"/>
    <property type="match status" value="1"/>
</dbReference>
<dbReference type="Proteomes" id="UP000249794">
    <property type="component" value="Unassembled WGS sequence"/>
</dbReference>
<feature type="coiled-coil region" evidence="1">
    <location>
        <begin position="128"/>
        <end position="162"/>
    </location>
</feature>
<dbReference type="EMBL" id="QBMP01000052">
    <property type="protein sequence ID" value="PZO57429.1"/>
    <property type="molecule type" value="Genomic_DNA"/>
</dbReference>
<sequence>MTRPTNDANPTDLIAGYVLGDLSREEAVHLRQMLVEDPARAKELKSFEEAFSLLPYDLPMVEPSARLKAKILSAAIASAPEPAAAPQPSNVVSIAPRRQRHWKRWIPAISTSIAAITVAALGLNQMQLSQQSQQTVALQQQLEATNTELTRLRDELQANQSTVAQLSDPDTQVQILVGSVPNPTNSPFPTARLLAKPGDPEVTLVAHDLPKLSEKQIYRLWSVADTTAPPMYCGQFRQDDSGTAQWLVPDAICTKQPLKVIITLDAPDDPTTSAGPLVMQSTT</sequence>
<reference evidence="4" key="1">
    <citation type="submission" date="2018-04" db="EMBL/GenBank/DDBJ databases">
        <authorList>
            <person name="Cornet L."/>
        </authorList>
    </citation>
    <scope>NUCLEOTIDE SEQUENCE [LARGE SCALE GENOMIC DNA]</scope>
</reference>
<dbReference type="GO" id="GO:0005886">
    <property type="term" value="C:plasma membrane"/>
    <property type="evidence" value="ECO:0007669"/>
    <property type="project" value="InterPro"/>
</dbReference>
<dbReference type="PANTHER" id="PTHR37461:SF1">
    <property type="entry name" value="ANTI-SIGMA-K FACTOR RSKA"/>
    <property type="match status" value="1"/>
</dbReference>
<comment type="caution">
    <text evidence="3">The sequence shown here is derived from an EMBL/GenBank/DDBJ whole genome shotgun (WGS) entry which is preliminary data.</text>
</comment>
<dbReference type="GO" id="GO:0006417">
    <property type="term" value="P:regulation of translation"/>
    <property type="evidence" value="ECO:0007669"/>
    <property type="project" value="TreeGrafter"/>
</dbReference>
<feature type="domain" description="Anti-sigma K factor RskA C-terminal" evidence="2">
    <location>
        <begin position="113"/>
        <end position="266"/>
    </location>
</feature>
<gene>
    <name evidence="3" type="ORF">DCF15_07140</name>
</gene>
<accession>A0A2W4XSM2</accession>
<proteinExistence type="predicted"/>
<protein>
    <recommendedName>
        <fullName evidence="2">Anti-sigma K factor RskA C-terminal domain-containing protein</fullName>
    </recommendedName>
</protein>
<evidence type="ECO:0000313" key="3">
    <source>
        <dbReference type="EMBL" id="PZO57429.1"/>
    </source>
</evidence>
<dbReference type="AlphaFoldDB" id="A0A2W4XSM2"/>
<dbReference type="Pfam" id="PF10099">
    <property type="entry name" value="RskA_C"/>
    <property type="match status" value="1"/>
</dbReference>
<evidence type="ECO:0000313" key="4">
    <source>
        <dbReference type="Proteomes" id="UP000249794"/>
    </source>
</evidence>
<name>A0A2W4XSM2_9CYAN</name>
<dbReference type="InterPro" id="IPR051474">
    <property type="entry name" value="Anti-sigma-K/W_factor"/>
</dbReference>
<evidence type="ECO:0000256" key="1">
    <source>
        <dbReference type="SAM" id="Coils"/>
    </source>
</evidence>
<dbReference type="GO" id="GO:0016989">
    <property type="term" value="F:sigma factor antagonist activity"/>
    <property type="evidence" value="ECO:0007669"/>
    <property type="project" value="TreeGrafter"/>
</dbReference>
<reference evidence="3 4" key="2">
    <citation type="submission" date="2018-06" db="EMBL/GenBank/DDBJ databases">
        <title>Metagenomic assembly of (sub)arctic Cyanobacteria and their associated microbiome from non-axenic cultures.</title>
        <authorList>
            <person name="Baurain D."/>
        </authorList>
    </citation>
    <scope>NUCLEOTIDE SEQUENCE [LARGE SCALE GENOMIC DNA]</scope>
    <source>
        <strain evidence="3">ULC027bin1</strain>
    </source>
</reference>